<dbReference type="Proteomes" id="UP000265419">
    <property type="component" value="Unassembled WGS sequence"/>
</dbReference>
<protein>
    <submittedName>
        <fullName evidence="2">Uncharacterized protein</fullName>
    </submittedName>
</protein>
<feature type="region of interest" description="Disordered" evidence="1">
    <location>
        <begin position="16"/>
        <end position="42"/>
    </location>
</feature>
<evidence type="ECO:0000256" key="1">
    <source>
        <dbReference type="SAM" id="MobiDB-lite"/>
    </source>
</evidence>
<organism evidence="2 3">
    <name type="scientific">Galactobacter valiniphilus</name>
    <dbReference type="NCBI Taxonomy" id="2676122"/>
    <lineage>
        <taxon>Bacteria</taxon>
        <taxon>Bacillati</taxon>
        <taxon>Actinomycetota</taxon>
        <taxon>Actinomycetes</taxon>
        <taxon>Micrococcales</taxon>
        <taxon>Micrococcaceae</taxon>
        <taxon>Galactobacter</taxon>
    </lineage>
</organism>
<dbReference type="AlphaFoldDB" id="A0A399JDQ5"/>
<evidence type="ECO:0000313" key="2">
    <source>
        <dbReference type="EMBL" id="RII43695.1"/>
    </source>
</evidence>
<proteinExistence type="predicted"/>
<comment type="caution">
    <text evidence="2">The sequence shown here is derived from an EMBL/GenBank/DDBJ whole genome shotgun (WGS) entry which is preliminary data.</text>
</comment>
<reference evidence="2 3" key="1">
    <citation type="submission" date="2018-07" db="EMBL/GenBank/DDBJ databases">
        <title>Arthrobacter sp. nov., isolated from raw cow's milk with high bacterial count.</title>
        <authorList>
            <person name="Hahne J."/>
            <person name="Isele D."/>
            <person name="Lipski A."/>
        </authorList>
    </citation>
    <scope>NUCLEOTIDE SEQUENCE [LARGE SCALE GENOMIC DNA]</scope>
    <source>
        <strain evidence="2 3">JZ R-35</strain>
    </source>
</reference>
<evidence type="ECO:0000313" key="3">
    <source>
        <dbReference type="Proteomes" id="UP000265419"/>
    </source>
</evidence>
<gene>
    <name evidence="2" type="ORF">DWB68_00190</name>
</gene>
<name>A0A399JDQ5_9MICC</name>
<dbReference type="RefSeq" id="WP_119423121.1">
    <property type="nucleotide sequence ID" value="NZ_QQXK01000001.1"/>
</dbReference>
<dbReference type="Pfam" id="PF19736">
    <property type="entry name" value="DUF6226"/>
    <property type="match status" value="1"/>
</dbReference>
<dbReference type="EMBL" id="QQXK01000001">
    <property type="protein sequence ID" value="RII43695.1"/>
    <property type="molecule type" value="Genomic_DNA"/>
</dbReference>
<accession>A0A399JDQ5</accession>
<dbReference type="InterPro" id="IPR045773">
    <property type="entry name" value="DUF6226"/>
</dbReference>
<sequence length="220" mass="22748">MDLTALIAEVDRRFVSRPDPVPGWDDPHAAEPADEAEYSSTTDPQRYAIVAQRAQAWAEALQDAGLAELRTSRTPAWTADMFAGVGRAAMLSPAKIGALPLTVVLLDWDGGASNAVALGVGGGEPAEALLLPDCGCDGCDPGSKALLDELDAVFLDVVGGSFAHANGGAGESGWVVQSTLDGAWARNLSSRTVGDMEGVLARVRAGENVGERSLHGPAWG</sequence>
<keyword evidence="3" id="KW-1185">Reference proteome</keyword>